<dbReference type="SUPFAM" id="SSF82171">
    <property type="entry name" value="DPP6 N-terminal domain-like"/>
    <property type="match status" value="2"/>
</dbReference>
<evidence type="ECO:0000256" key="4">
    <source>
        <dbReference type="SAM" id="Phobius"/>
    </source>
</evidence>
<evidence type="ECO:0000313" key="6">
    <source>
        <dbReference type="EMBL" id="TQV74016.1"/>
    </source>
</evidence>
<dbReference type="InterPro" id="IPR016032">
    <property type="entry name" value="Sig_transdc_resp-reg_C-effctor"/>
</dbReference>
<dbReference type="GO" id="GO:0000160">
    <property type="term" value="P:phosphorelay signal transduction system"/>
    <property type="evidence" value="ECO:0007669"/>
    <property type="project" value="InterPro"/>
</dbReference>
<dbReference type="Pfam" id="PF07676">
    <property type="entry name" value="PD40"/>
    <property type="match status" value="2"/>
</dbReference>
<feature type="transmembrane region" description="Helical" evidence="4">
    <location>
        <begin position="120"/>
        <end position="141"/>
    </location>
</feature>
<keyword evidence="7" id="KW-1185">Reference proteome</keyword>
<dbReference type="Gene3D" id="2.120.10.30">
    <property type="entry name" value="TolB, C-terminal domain"/>
    <property type="match status" value="1"/>
</dbReference>
<dbReference type="Gene3D" id="2.120.10.60">
    <property type="entry name" value="Tricorn protease N-terminal domain"/>
    <property type="match status" value="1"/>
</dbReference>
<evidence type="ECO:0000256" key="1">
    <source>
        <dbReference type="ARBA" id="ARBA00009820"/>
    </source>
</evidence>
<accession>A0A545T9X9</accession>
<dbReference type="GO" id="GO:0006355">
    <property type="term" value="P:regulation of DNA-templated transcription"/>
    <property type="evidence" value="ECO:0007669"/>
    <property type="project" value="InterPro"/>
</dbReference>
<evidence type="ECO:0000256" key="3">
    <source>
        <dbReference type="PROSITE-ProRule" id="PRU01091"/>
    </source>
</evidence>
<dbReference type="RefSeq" id="WP_142942724.1">
    <property type="nucleotide sequence ID" value="NZ_VIKR01000003.1"/>
</dbReference>
<reference evidence="6 7" key="1">
    <citation type="submission" date="2019-06" db="EMBL/GenBank/DDBJ databases">
        <title>Draft genome of Aliikangiella marina GYP-15.</title>
        <authorList>
            <person name="Wang G."/>
        </authorList>
    </citation>
    <scope>NUCLEOTIDE SEQUENCE [LARGE SCALE GENOMIC DNA]</scope>
    <source>
        <strain evidence="6 7">GYP-15</strain>
    </source>
</reference>
<organism evidence="6 7">
    <name type="scientific">Aliikangiella marina</name>
    <dbReference type="NCBI Taxonomy" id="1712262"/>
    <lineage>
        <taxon>Bacteria</taxon>
        <taxon>Pseudomonadati</taxon>
        <taxon>Pseudomonadota</taxon>
        <taxon>Gammaproteobacteria</taxon>
        <taxon>Oceanospirillales</taxon>
        <taxon>Pleioneaceae</taxon>
        <taxon>Aliikangiella</taxon>
    </lineage>
</organism>
<dbReference type="Pfam" id="PF00486">
    <property type="entry name" value="Trans_reg_C"/>
    <property type="match status" value="1"/>
</dbReference>
<keyword evidence="4" id="KW-0472">Membrane</keyword>
<dbReference type="OrthoDB" id="8430416at2"/>
<dbReference type="AlphaFoldDB" id="A0A545T9X9"/>
<proteinExistence type="inferred from homology"/>
<keyword evidence="2 3" id="KW-0238">DNA-binding</keyword>
<dbReference type="Proteomes" id="UP000317839">
    <property type="component" value="Unassembled WGS sequence"/>
</dbReference>
<evidence type="ECO:0000259" key="5">
    <source>
        <dbReference type="PROSITE" id="PS51755"/>
    </source>
</evidence>
<dbReference type="InterPro" id="IPR036388">
    <property type="entry name" value="WH-like_DNA-bd_sf"/>
</dbReference>
<gene>
    <name evidence="6" type="ORF">FLL45_14245</name>
</gene>
<dbReference type="GO" id="GO:0003677">
    <property type="term" value="F:DNA binding"/>
    <property type="evidence" value="ECO:0007669"/>
    <property type="project" value="UniProtKB-UniRule"/>
</dbReference>
<dbReference type="InterPro" id="IPR001867">
    <property type="entry name" value="OmpR/PhoB-type_DNA-bd"/>
</dbReference>
<dbReference type="SUPFAM" id="SSF46894">
    <property type="entry name" value="C-terminal effector domain of the bipartite response regulators"/>
    <property type="match status" value="1"/>
</dbReference>
<dbReference type="InterPro" id="IPR011659">
    <property type="entry name" value="WD40"/>
</dbReference>
<dbReference type="PROSITE" id="PS51755">
    <property type="entry name" value="OMPR_PHOB"/>
    <property type="match status" value="1"/>
</dbReference>
<dbReference type="Gene3D" id="1.10.10.10">
    <property type="entry name" value="Winged helix-like DNA-binding domain superfamily/Winged helix DNA-binding domain"/>
    <property type="match status" value="1"/>
</dbReference>
<feature type="domain" description="OmpR/PhoB-type" evidence="5">
    <location>
        <begin position="5"/>
        <end position="104"/>
    </location>
</feature>
<keyword evidence="4" id="KW-0812">Transmembrane</keyword>
<evidence type="ECO:0000313" key="7">
    <source>
        <dbReference type="Proteomes" id="UP000317839"/>
    </source>
</evidence>
<keyword evidence="4" id="KW-1133">Transmembrane helix</keyword>
<feature type="DNA-binding region" description="OmpR/PhoB-type" evidence="3">
    <location>
        <begin position="5"/>
        <end position="104"/>
    </location>
</feature>
<sequence length="678" mass="77533">MEKSSHMLKVGEFVLNTDSRKLYDKDKKEVALAPTLFSLLKFFIDHQNQTCSKDMIIDNVWKGKIVVEANVNQNIKKLRDVLGDSANDPRYIETVTGEGFRFVANSEEYKSSPVEKIRTNTLLVIASMTLLLVVVLLSNFFDDSDDNLAEIKDLFPLTTLKGIENYPDLSDDKKYLLFNHKRGESGSWDIYIKPIDKESYHVLLESSDNELFPVFSPSQDKLMYFAKNKSECGIFIRALDINNYTVGEPSLVKRCDSVAQRMKADWLDESNIFISINENNTAPSSIYQIDLATNEQILISKPNEKGFGDYTFQYSKSEEKLAYVRNIGWSSSEVWVYDLRERTHSKVITTPLLLHDVGWTHDGKLLFQSGYKQVSTLDISNNTETVVARFLSKVFIPFEINANTIGVMTGAYNVIDIGMFDMESGSTKSIVSSSFNDYSASLGANFIAFISNRSGEPQIWIKDSEDNFKQITFFKNTFELAEVYATKEDNLIAFNKSGHINIYDTNGNEIYNSENYSSYSYMNPIIDTARQRILAAVQQNGEWQIESRSLKDLSDRKVLFEGVSARPCLEDDCILFFKDSDPFIYSFSPKNNYSEQVAKVEYLRNIQQWDIVDEEHILFVEQGDSDNNFVKFNIKTGERLEIYKSSGNRFSLDYTEGKIKLYINIASSGNTDLKVFEY</sequence>
<comment type="caution">
    <text evidence="6">The sequence shown here is derived from an EMBL/GenBank/DDBJ whole genome shotgun (WGS) entry which is preliminary data.</text>
</comment>
<protein>
    <recommendedName>
        <fullName evidence="5">OmpR/PhoB-type domain-containing protein</fullName>
    </recommendedName>
</protein>
<comment type="similarity">
    <text evidence="1">Belongs to the TolB family.</text>
</comment>
<dbReference type="InterPro" id="IPR011042">
    <property type="entry name" value="6-blade_b-propeller_TolB-like"/>
</dbReference>
<dbReference type="EMBL" id="VIKR01000003">
    <property type="protein sequence ID" value="TQV74016.1"/>
    <property type="molecule type" value="Genomic_DNA"/>
</dbReference>
<name>A0A545T9X9_9GAMM</name>
<dbReference type="SMART" id="SM00862">
    <property type="entry name" value="Trans_reg_C"/>
    <property type="match status" value="1"/>
</dbReference>
<dbReference type="CDD" id="cd00383">
    <property type="entry name" value="trans_reg_C"/>
    <property type="match status" value="1"/>
</dbReference>
<evidence type="ECO:0000256" key="2">
    <source>
        <dbReference type="ARBA" id="ARBA00023125"/>
    </source>
</evidence>
<dbReference type="PANTHER" id="PTHR36842">
    <property type="entry name" value="PROTEIN TOLB HOMOLOG"/>
    <property type="match status" value="1"/>
</dbReference>
<dbReference type="PANTHER" id="PTHR36842:SF1">
    <property type="entry name" value="PROTEIN TOLB"/>
    <property type="match status" value="1"/>
</dbReference>